<dbReference type="RefSeq" id="WP_086048424.1">
    <property type="nucleotide sequence ID" value="NZ_CP017915.1"/>
</dbReference>
<dbReference type="SUPFAM" id="SSF55729">
    <property type="entry name" value="Acyl-CoA N-acyltransferases (Nat)"/>
    <property type="match status" value="1"/>
</dbReference>
<geneLocation type="plasmid" evidence="2">
    <name>pL289</name>
</geneLocation>
<dbReference type="Pfam" id="PF13508">
    <property type="entry name" value="Acetyltransf_7"/>
    <property type="match status" value="1"/>
</dbReference>
<proteinExistence type="predicted"/>
<dbReference type="Gene3D" id="3.40.630.30">
    <property type="match status" value="1"/>
</dbReference>
<dbReference type="AlphaFoldDB" id="A0A1W6U224"/>
<dbReference type="GO" id="GO:0016747">
    <property type="term" value="F:acyltransferase activity, transferring groups other than amino-acyl groups"/>
    <property type="evidence" value="ECO:0007669"/>
    <property type="project" value="InterPro"/>
</dbReference>
<protein>
    <recommendedName>
        <fullName evidence="1">N-acetyltransferase domain-containing protein</fullName>
    </recommendedName>
</protein>
<dbReference type="InterPro" id="IPR016181">
    <property type="entry name" value="Acyl_CoA_acyltransferase"/>
</dbReference>
<accession>A0A1W6U224</accession>
<dbReference type="InterPro" id="IPR000182">
    <property type="entry name" value="GNAT_dom"/>
</dbReference>
<gene>
    <name evidence="2" type="ORF">K05K4_51060</name>
</gene>
<name>A0A1W6U224_VIBAL</name>
<sequence length="173" mass="20224">MEFIQHSDNYLPLKYQSIFHLIESGKSLSQININRETQKVRKFLNTQSKQARKLDKMAIGSTIEVVTMNNSEDEEVGFYIFSTIRDFTILRGLAIYENFRGKGFSNYLIDHYKTKSEHQLIEVLPSYVNWAKKFYKPHGYNKAVQGLFGTNYMLVTDISVIKRFEDLLKSMSN</sequence>
<organism evidence="2">
    <name type="scientific">Vibrio alginolyticus</name>
    <dbReference type="NCBI Taxonomy" id="663"/>
    <lineage>
        <taxon>Bacteria</taxon>
        <taxon>Pseudomonadati</taxon>
        <taxon>Pseudomonadota</taxon>
        <taxon>Gammaproteobacteria</taxon>
        <taxon>Vibrionales</taxon>
        <taxon>Vibrionaceae</taxon>
        <taxon>Vibrio</taxon>
    </lineage>
</organism>
<reference evidence="2" key="1">
    <citation type="submission" date="2016-10" db="EMBL/GenBank/DDBJ databases">
        <title>The High Quality Genome of Vibrio alginolyticus K01M1.</title>
        <authorList>
            <person name="Wendling C."/>
            <person name="Chibani C.M."/>
            <person name="Hertel R."/>
            <person name="Sproer C."/>
            <person name="Bunk B."/>
            <person name="Overmann J."/>
            <person name="Roth O."/>
            <person name="Liesegang H."/>
        </authorList>
    </citation>
    <scope>NUCLEOTIDE SEQUENCE</scope>
    <source>
        <strain evidence="2">K05K4</strain>
        <plasmid evidence="2">pL289</plasmid>
    </source>
</reference>
<feature type="domain" description="N-acetyltransferase" evidence="1">
    <location>
        <begin position="72"/>
        <end position="141"/>
    </location>
</feature>
<dbReference type="EMBL" id="CP017904">
    <property type="protein sequence ID" value="ARP21808.1"/>
    <property type="molecule type" value="Genomic_DNA"/>
</dbReference>
<keyword evidence="2" id="KW-0614">Plasmid</keyword>
<evidence type="ECO:0000313" key="2">
    <source>
        <dbReference type="EMBL" id="ARP21808.1"/>
    </source>
</evidence>
<evidence type="ECO:0000259" key="1">
    <source>
        <dbReference type="Pfam" id="PF13508"/>
    </source>
</evidence>